<proteinExistence type="predicted"/>
<accession>A0AAW2NS19</accession>
<dbReference type="AlphaFoldDB" id="A0AAW2NS19"/>
<reference evidence="1" key="2">
    <citation type="journal article" date="2024" name="Plant">
        <title>Genomic evolution and insights into agronomic trait innovations of Sesamum species.</title>
        <authorList>
            <person name="Miao H."/>
            <person name="Wang L."/>
            <person name="Qu L."/>
            <person name="Liu H."/>
            <person name="Sun Y."/>
            <person name="Le M."/>
            <person name="Wang Q."/>
            <person name="Wei S."/>
            <person name="Zheng Y."/>
            <person name="Lin W."/>
            <person name="Duan Y."/>
            <person name="Cao H."/>
            <person name="Xiong S."/>
            <person name="Wang X."/>
            <person name="Wei L."/>
            <person name="Li C."/>
            <person name="Ma Q."/>
            <person name="Ju M."/>
            <person name="Zhao R."/>
            <person name="Li G."/>
            <person name="Mu C."/>
            <person name="Tian Q."/>
            <person name="Mei H."/>
            <person name="Zhang T."/>
            <person name="Gao T."/>
            <person name="Zhang H."/>
        </authorList>
    </citation>
    <scope>NUCLEOTIDE SEQUENCE</scope>
    <source>
        <strain evidence="1">G02</strain>
    </source>
</reference>
<organism evidence="1">
    <name type="scientific">Sesamum radiatum</name>
    <name type="common">Black benniseed</name>
    <dbReference type="NCBI Taxonomy" id="300843"/>
    <lineage>
        <taxon>Eukaryota</taxon>
        <taxon>Viridiplantae</taxon>
        <taxon>Streptophyta</taxon>
        <taxon>Embryophyta</taxon>
        <taxon>Tracheophyta</taxon>
        <taxon>Spermatophyta</taxon>
        <taxon>Magnoliopsida</taxon>
        <taxon>eudicotyledons</taxon>
        <taxon>Gunneridae</taxon>
        <taxon>Pentapetalae</taxon>
        <taxon>asterids</taxon>
        <taxon>lamiids</taxon>
        <taxon>Lamiales</taxon>
        <taxon>Pedaliaceae</taxon>
        <taxon>Sesamum</taxon>
    </lineage>
</organism>
<name>A0AAW2NS19_SESRA</name>
<protein>
    <submittedName>
        <fullName evidence="1">Uncharacterized protein</fullName>
    </submittedName>
</protein>
<gene>
    <name evidence="1" type="ORF">Sradi_4363900</name>
</gene>
<dbReference type="EMBL" id="JACGWJ010000019">
    <property type="protein sequence ID" value="KAL0345326.1"/>
    <property type="molecule type" value="Genomic_DNA"/>
</dbReference>
<sequence>MDESVDSPAYDVSGHLNPNTLPSDVVVGDLLDEEGEWNETLVRTVFCSEDVVAILGITRTTSSHDQLRWHYEKNGRYTVKSAYRLLSQGVVTTGIRGAMGSTSYKTESWNFYYLERHGSS</sequence>
<reference evidence="1" key="1">
    <citation type="submission" date="2020-06" db="EMBL/GenBank/DDBJ databases">
        <authorList>
            <person name="Li T."/>
            <person name="Hu X."/>
            <person name="Zhang T."/>
            <person name="Song X."/>
            <person name="Zhang H."/>
            <person name="Dai N."/>
            <person name="Sheng W."/>
            <person name="Hou X."/>
            <person name="Wei L."/>
        </authorList>
    </citation>
    <scope>NUCLEOTIDE SEQUENCE</scope>
    <source>
        <strain evidence="1">G02</strain>
        <tissue evidence="1">Leaf</tissue>
    </source>
</reference>
<evidence type="ECO:0000313" key="1">
    <source>
        <dbReference type="EMBL" id="KAL0345326.1"/>
    </source>
</evidence>
<comment type="caution">
    <text evidence="1">The sequence shown here is derived from an EMBL/GenBank/DDBJ whole genome shotgun (WGS) entry which is preliminary data.</text>
</comment>